<accession>A0A1V0SKA1</accession>
<protein>
    <submittedName>
        <fullName evidence="1">Uncharacterized protein</fullName>
    </submittedName>
</protein>
<dbReference type="EMBL" id="KY684110">
    <property type="protein sequence ID" value="ARF12142.1"/>
    <property type="molecule type" value="Genomic_DNA"/>
</dbReference>
<gene>
    <name evidence="1" type="ORF">Klosneuvirus_3_277</name>
</gene>
<organism evidence="1">
    <name type="scientific">Klosneuvirus KNV1</name>
    <dbReference type="NCBI Taxonomy" id="1977640"/>
    <lineage>
        <taxon>Viruses</taxon>
        <taxon>Varidnaviria</taxon>
        <taxon>Bamfordvirae</taxon>
        <taxon>Nucleocytoviricota</taxon>
        <taxon>Megaviricetes</taxon>
        <taxon>Imitervirales</taxon>
        <taxon>Mimiviridae</taxon>
        <taxon>Klosneuvirinae</taxon>
        <taxon>Klosneuvirus</taxon>
    </lineage>
</organism>
<proteinExistence type="predicted"/>
<reference evidence="1" key="1">
    <citation type="journal article" date="2017" name="Science">
        <title>Giant viruses with an expanded complement of translation system components.</title>
        <authorList>
            <person name="Schulz F."/>
            <person name="Yutin N."/>
            <person name="Ivanova N.N."/>
            <person name="Ortega D.R."/>
            <person name="Lee T.K."/>
            <person name="Vierheilig J."/>
            <person name="Daims H."/>
            <person name="Horn M."/>
            <person name="Wagner M."/>
            <person name="Jensen G.J."/>
            <person name="Kyrpides N.C."/>
            <person name="Koonin E.V."/>
            <person name="Woyke T."/>
        </authorList>
    </citation>
    <scope>NUCLEOTIDE SEQUENCE</scope>
    <source>
        <strain evidence="1">KNV1</strain>
    </source>
</reference>
<sequence>MDFDYYIIAILMVKCIKNDIIETHFIEFERYKMYYLFIFNGDEDNTNYNCLAKKEIEYISEIYSRMDHVIYENKQWTSHIMITEYTNHLTLNGIDLNDVINIEKKHHYQKKEDNE</sequence>
<evidence type="ECO:0000313" key="1">
    <source>
        <dbReference type="EMBL" id="ARF12142.1"/>
    </source>
</evidence>
<name>A0A1V0SKA1_9VIRU</name>